<proteinExistence type="predicted"/>
<dbReference type="EMBL" id="KZ303842">
    <property type="protein sequence ID" value="PHZ17694.1"/>
    <property type="molecule type" value="Genomic_DNA"/>
</dbReference>
<protein>
    <recommendedName>
        <fullName evidence="2">BZIP domain-containing protein</fullName>
    </recommendedName>
</protein>
<dbReference type="STRING" id="1340429.A0A2G4T9K8"/>
<keyword evidence="4" id="KW-1185">Reference proteome</keyword>
<dbReference type="RefSeq" id="XP_023471402.1">
    <property type="nucleotide sequence ID" value="XM_023611105.1"/>
</dbReference>
<feature type="region of interest" description="Disordered" evidence="1">
    <location>
        <begin position="25"/>
        <end position="46"/>
    </location>
</feature>
<evidence type="ECO:0000313" key="4">
    <source>
        <dbReference type="Proteomes" id="UP000242254"/>
    </source>
</evidence>
<dbReference type="Proteomes" id="UP000242254">
    <property type="component" value="Unassembled WGS sequence"/>
</dbReference>
<dbReference type="Gene3D" id="1.20.5.170">
    <property type="match status" value="1"/>
</dbReference>
<evidence type="ECO:0000256" key="1">
    <source>
        <dbReference type="SAM" id="MobiDB-lite"/>
    </source>
</evidence>
<dbReference type="SMART" id="SM00338">
    <property type="entry name" value="BRLZ"/>
    <property type="match status" value="1"/>
</dbReference>
<dbReference type="Pfam" id="PF07716">
    <property type="entry name" value="bZIP_2"/>
    <property type="match status" value="1"/>
</dbReference>
<accession>A0A2G4T9K8</accession>
<dbReference type="GO" id="GO:0003700">
    <property type="term" value="F:DNA-binding transcription factor activity"/>
    <property type="evidence" value="ECO:0007669"/>
    <property type="project" value="InterPro"/>
</dbReference>
<evidence type="ECO:0000259" key="2">
    <source>
        <dbReference type="PROSITE" id="PS50217"/>
    </source>
</evidence>
<dbReference type="CDD" id="cd14705">
    <property type="entry name" value="bZIP_Zip1"/>
    <property type="match status" value="1"/>
</dbReference>
<reference evidence="3 4" key="1">
    <citation type="journal article" date="2016" name="Proc. Natl. Acad. Sci. U.S.A.">
        <title>Lipid metabolic changes in an early divergent fungus govern the establishment of a mutualistic symbiosis with endobacteria.</title>
        <authorList>
            <person name="Lastovetsky O.A."/>
            <person name="Gaspar M.L."/>
            <person name="Mondo S.J."/>
            <person name="LaButti K.M."/>
            <person name="Sandor L."/>
            <person name="Grigoriev I.V."/>
            <person name="Henry S.A."/>
            <person name="Pawlowska T.E."/>
        </authorList>
    </citation>
    <scope>NUCLEOTIDE SEQUENCE [LARGE SCALE GENOMIC DNA]</scope>
    <source>
        <strain evidence="3 4">ATCC 52813</strain>
    </source>
</reference>
<dbReference type="PROSITE" id="PS00036">
    <property type="entry name" value="BZIP_BASIC"/>
    <property type="match status" value="1"/>
</dbReference>
<evidence type="ECO:0000313" key="3">
    <source>
        <dbReference type="EMBL" id="PHZ17694.1"/>
    </source>
</evidence>
<dbReference type="InterPro" id="IPR046347">
    <property type="entry name" value="bZIP_sf"/>
</dbReference>
<dbReference type="InterPro" id="IPR004827">
    <property type="entry name" value="bZIP"/>
</dbReference>
<feature type="domain" description="BZIP" evidence="2">
    <location>
        <begin position="63"/>
        <end position="126"/>
    </location>
</feature>
<dbReference type="SUPFAM" id="SSF57959">
    <property type="entry name" value="Leucine zipper domain"/>
    <property type="match status" value="1"/>
</dbReference>
<dbReference type="AlphaFoldDB" id="A0A2G4T9K8"/>
<dbReference type="PROSITE" id="PS50217">
    <property type="entry name" value="BZIP"/>
    <property type="match status" value="1"/>
</dbReference>
<dbReference type="GeneID" id="35442095"/>
<feature type="compositionally biased region" description="Low complexity" evidence="1">
    <location>
        <begin position="28"/>
        <end position="42"/>
    </location>
</feature>
<name>A0A2G4T9K8_RHIZD</name>
<organism evidence="3 4">
    <name type="scientific">Rhizopus microsporus ATCC 52813</name>
    <dbReference type="NCBI Taxonomy" id="1340429"/>
    <lineage>
        <taxon>Eukaryota</taxon>
        <taxon>Fungi</taxon>
        <taxon>Fungi incertae sedis</taxon>
        <taxon>Mucoromycota</taxon>
        <taxon>Mucoromycotina</taxon>
        <taxon>Mucoromycetes</taxon>
        <taxon>Mucorales</taxon>
        <taxon>Mucorineae</taxon>
        <taxon>Rhizopodaceae</taxon>
        <taxon>Rhizopus</taxon>
    </lineage>
</organism>
<sequence length="155" mass="17855">MSADNWKPMAISTLTSNDTPLTCLDDASSLSPSSLSQSGSGSDYFSETTNKSLPPLLFDSMPDVTLHERRLRNKTASAKYRAKKNRQYNEMRVTVHRLTKENELLLHQVNILHKENRQLKVTLDKFRGRMIAQKMLKQYLRHENDDESKLAEFNV</sequence>
<gene>
    <name evidence="3" type="ORF">RHIMIDRAFT_254607</name>
</gene>